<reference evidence="10" key="1">
    <citation type="submission" date="2017-02" db="UniProtKB">
        <authorList>
            <consortium name="WormBaseParasite"/>
        </authorList>
    </citation>
    <scope>IDENTIFICATION</scope>
</reference>
<protein>
    <submittedName>
        <fullName evidence="10">RING-type domain-containing protein</fullName>
    </submittedName>
</protein>
<keyword evidence="6" id="KW-0812">Transmembrane</keyword>
<keyword evidence="6" id="KW-0472">Membrane</keyword>
<proteinExistence type="predicted"/>
<dbReference type="SMART" id="SM00184">
    <property type="entry name" value="RING"/>
    <property type="match status" value="1"/>
</dbReference>
<dbReference type="InterPro" id="IPR017907">
    <property type="entry name" value="Znf_RING_CS"/>
</dbReference>
<keyword evidence="5" id="KW-0175">Coiled coil</keyword>
<dbReference type="PROSITE" id="PS50089">
    <property type="entry name" value="ZF_RING_2"/>
    <property type="match status" value="1"/>
</dbReference>
<dbReference type="Proteomes" id="UP000267096">
    <property type="component" value="Unassembled WGS sequence"/>
</dbReference>
<dbReference type="InterPro" id="IPR051051">
    <property type="entry name" value="E3_ubiq-ligase_TRIM/RNF"/>
</dbReference>
<evidence type="ECO:0000256" key="5">
    <source>
        <dbReference type="SAM" id="Coils"/>
    </source>
</evidence>
<evidence type="ECO:0000256" key="6">
    <source>
        <dbReference type="SAM" id="Phobius"/>
    </source>
</evidence>
<evidence type="ECO:0000259" key="7">
    <source>
        <dbReference type="PROSITE" id="PS50089"/>
    </source>
</evidence>
<keyword evidence="2 4" id="KW-0863">Zinc-finger</keyword>
<organism evidence="10">
    <name type="scientific">Anisakis simplex</name>
    <name type="common">Herring worm</name>
    <dbReference type="NCBI Taxonomy" id="6269"/>
    <lineage>
        <taxon>Eukaryota</taxon>
        <taxon>Metazoa</taxon>
        <taxon>Ecdysozoa</taxon>
        <taxon>Nematoda</taxon>
        <taxon>Chromadorea</taxon>
        <taxon>Rhabditida</taxon>
        <taxon>Spirurina</taxon>
        <taxon>Ascaridomorpha</taxon>
        <taxon>Ascaridoidea</taxon>
        <taxon>Anisakidae</taxon>
        <taxon>Anisakis</taxon>
        <taxon>Anisakis simplex complex</taxon>
    </lineage>
</organism>
<evidence type="ECO:0000313" key="10">
    <source>
        <dbReference type="WBParaSite" id="ASIM_0001650301-mRNA-1"/>
    </source>
</evidence>
<reference evidence="8 9" key="2">
    <citation type="submission" date="2018-11" db="EMBL/GenBank/DDBJ databases">
        <authorList>
            <consortium name="Pathogen Informatics"/>
        </authorList>
    </citation>
    <scope>NUCLEOTIDE SEQUENCE [LARGE SCALE GENOMIC DNA]</scope>
</reference>
<dbReference type="Pfam" id="PF13445">
    <property type="entry name" value="zf-RING_UBOX"/>
    <property type="match status" value="1"/>
</dbReference>
<feature type="transmembrane region" description="Helical" evidence="6">
    <location>
        <begin position="152"/>
        <end position="172"/>
    </location>
</feature>
<evidence type="ECO:0000313" key="8">
    <source>
        <dbReference type="EMBL" id="VDK56394.1"/>
    </source>
</evidence>
<evidence type="ECO:0000256" key="3">
    <source>
        <dbReference type="ARBA" id="ARBA00022833"/>
    </source>
</evidence>
<dbReference type="EMBL" id="UYRR01032658">
    <property type="protein sequence ID" value="VDK56394.1"/>
    <property type="molecule type" value="Genomic_DNA"/>
</dbReference>
<keyword evidence="9" id="KW-1185">Reference proteome</keyword>
<evidence type="ECO:0000256" key="4">
    <source>
        <dbReference type="PROSITE-ProRule" id="PRU00175"/>
    </source>
</evidence>
<sequence>MGQASTKHEAAAARIENADRVIVDSSALHCPVCLCIFSRTPVILPCGHSFCKTCIRRLIENSLQFTSHNFRQIFECPLCREPCASDLALTKNFVVDALLESVDDIASLKDLPPADNNLRVSNQRLNQKLREVEEQQRILQKQLDEQKRTNRLLLTAAVLASGLFLAVLIKFMW</sequence>
<dbReference type="InterPro" id="IPR027370">
    <property type="entry name" value="Znf-RING_euk"/>
</dbReference>
<evidence type="ECO:0000256" key="1">
    <source>
        <dbReference type="ARBA" id="ARBA00022723"/>
    </source>
</evidence>
<dbReference type="InterPro" id="IPR013083">
    <property type="entry name" value="Znf_RING/FYVE/PHD"/>
</dbReference>
<evidence type="ECO:0000256" key="2">
    <source>
        <dbReference type="ARBA" id="ARBA00022771"/>
    </source>
</evidence>
<dbReference type="Gene3D" id="3.30.40.10">
    <property type="entry name" value="Zinc/RING finger domain, C3HC4 (zinc finger)"/>
    <property type="match status" value="1"/>
</dbReference>
<dbReference type="PANTHER" id="PTHR25465:SF13">
    <property type="entry name" value="TRIPARTITE MOTIF-CONTAINING PROTEIN 42"/>
    <property type="match status" value="1"/>
</dbReference>
<dbReference type="PROSITE" id="PS00518">
    <property type="entry name" value="ZF_RING_1"/>
    <property type="match status" value="1"/>
</dbReference>
<feature type="domain" description="RING-type" evidence="7">
    <location>
        <begin position="30"/>
        <end position="80"/>
    </location>
</feature>
<dbReference type="SUPFAM" id="SSF57850">
    <property type="entry name" value="RING/U-box"/>
    <property type="match status" value="1"/>
</dbReference>
<keyword evidence="6" id="KW-1133">Transmembrane helix</keyword>
<evidence type="ECO:0000313" key="9">
    <source>
        <dbReference type="Proteomes" id="UP000267096"/>
    </source>
</evidence>
<gene>
    <name evidence="8" type="ORF">ASIM_LOCUS15910</name>
</gene>
<dbReference type="AlphaFoldDB" id="A0A0M3K6B2"/>
<dbReference type="PANTHER" id="PTHR25465">
    <property type="entry name" value="B-BOX DOMAIN CONTAINING"/>
    <property type="match status" value="1"/>
</dbReference>
<dbReference type="WBParaSite" id="ASIM_0001650301-mRNA-1">
    <property type="protein sequence ID" value="ASIM_0001650301-mRNA-1"/>
    <property type="gene ID" value="ASIM_0001650301"/>
</dbReference>
<feature type="coiled-coil region" evidence="5">
    <location>
        <begin position="115"/>
        <end position="149"/>
    </location>
</feature>
<dbReference type="GO" id="GO:0008270">
    <property type="term" value="F:zinc ion binding"/>
    <property type="evidence" value="ECO:0007669"/>
    <property type="project" value="UniProtKB-KW"/>
</dbReference>
<keyword evidence="3" id="KW-0862">Zinc</keyword>
<dbReference type="InterPro" id="IPR001841">
    <property type="entry name" value="Znf_RING"/>
</dbReference>
<accession>A0A0M3K6B2</accession>
<name>A0A0M3K6B2_ANISI</name>
<dbReference type="OrthoDB" id="5844798at2759"/>
<keyword evidence="1" id="KW-0479">Metal-binding</keyword>